<dbReference type="Proteomes" id="UP000018433">
    <property type="component" value="Unassembled WGS sequence"/>
</dbReference>
<keyword evidence="3" id="KW-1185">Reference proteome</keyword>
<sequence>MSKHIDALLKSKKVLLLQGPIGSFFAEFSDWLTSQNIQCFKVNFNAGDWRFYYGRANIWHFRKKPKHFQTWLKHQVCNHQIDALVCFGDCRYYHVQAKQLAQRLGIPFFVFEEGYVRPDYITFEANGVNHFSNFQYQLHQQSNSLDTIETHKTHNKFRRMVLSSIQYYIFWAVFFWLYPFYQHHRGYSPIQEMCYWIVSGYRRIKNYALEPARLNTLIQEHDHNYFVFALQVHNDFQIRIHSEYRQIEDVIDEVMHSFSIHADSTHYLVFKHHPMDRGYRHYGRYIQSRARQLGIQQRVHYLCDVHLPTLLKHSIGLVTINSTTGIQALYHHIPVKVLGRAIYDVPQLTSQLYLDEFWTQRYIVNEQFYNSFCRSLIYATQLNGAYYGKHYWMNAVRVSE</sequence>
<keyword evidence="1" id="KW-1133">Transmembrane helix</keyword>
<dbReference type="RefSeq" id="WP_004944302.1">
    <property type="nucleotide sequence ID" value="NZ_KB849643.1"/>
</dbReference>
<keyword evidence="1" id="KW-0812">Transmembrane</keyword>
<dbReference type="InterPro" id="IPR007833">
    <property type="entry name" value="Capsule_polysaccharide_synth"/>
</dbReference>
<reference evidence="2 3" key="1">
    <citation type="submission" date="2013-02" db="EMBL/GenBank/DDBJ databases">
        <title>The Genome Sequence of Acinetobacter soli NIPH 2899.</title>
        <authorList>
            <consortium name="The Broad Institute Genome Sequencing Platform"/>
            <consortium name="The Broad Institute Genome Sequencing Center for Infectious Disease"/>
            <person name="Cerqueira G."/>
            <person name="Feldgarden M."/>
            <person name="Courvalin P."/>
            <person name="Perichon B."/>
            <person name="Grillot-Courvalin C."/>
            <person name="Clermont D."/>
            <person name="Rocha E."/>
            <person name="Yoon E.-J."/>
            <person name="Nemec A."/>
            <person name="Walker B."/>
            <person name="Young S.K."/>
            <person name="Zeng Q."/>
            <person name="Gargeya S."/>
            <person name="Fitzgerald M."/>
            <person name="Haas B."/>
            <person name="Abouelleil A."/>
            <person name="Alvarado L."/>
            <person name="Arachchi H.M."/>
            <person name="Berlin A.M."/>
            <person name="Chapman S.B."/>
            <person name="Dewar J."/>
            <person name="Goldberg J."/>
            <person name="Griggs A."/>
            <person name="Gujja S."/>
            <person name="Hansen M."/>
            <person name="Howarth C."/>
            <person name="Imamovic A."/>
            <person name="Larimer J."/>
            <person name="McCowan C."/>
            <person name="Murphy C."/>
            <person name="Neiman D."/>
            <person name="Pearson M."/>
            <person name="Priest M."/>
            <person name="Roberts A."/>
            <person name="Saif S."/>
            <person name="Shea T."/>
            <person name="Sisk P."/>
            <person name="Sykes S."/>
            <person name="Wortman J."/>
            <person name="Nusbaum C."/>
            <person name="Birren B."/>
        </authorList>
    </citation>
    <scope>NUCLEOTIDE SEQUENCE [LARGE SCALE GENOMIC DNA]</scope>
    <source>
        <strain evidence="2 3">NIPH 2899</strain>
    </source>
</reference>
<dbReference type="EMBL" id="APPV01000006">
    <property type="protein sequence ID" value="ENV61489.1"/>
    <property type="molecule type" value="Genomic_DNA"/>
</dbReference>
<dbReference type="CDD" id="cd16441">
    <property type="entry name" value="beta_Kdo_transferase_KpsS"/>
    <property type="match status" value="1"/>
</dbReference>
<organism evidence="2 3">
    <name type="scientific">Acinetobacter soli NIPH 2899</name>
    <dbReference type="NCBI Taxonomy" id="1217677"/>
    <lineage>
        <taxon>Bacteria</taxon>
        <taxon>Pseudomonadati</taxon>
        <taxon>Pseudomonadota</taxon>
        <taxon>Gammaproteobacteria</taxon>
        <taxon>Moraxellales</taxon>
        <taxon>Moraxellaceae</taxon>
        <taxon>Acinetobacter</taxon>
    </lineage>
</organism>
<name>A0ABP2UBT9_9GAMM</name>
<evidence type="ECO:0008006" key="4">
    <source>
        <dbReference type="Google" id="ProtNLM"/>
    </source>
</evidence>
<evidence type="ECO:0000313" key="2">
    <source>
        <dbReference type="EMBL" id="ENV61489.1"/>
    </source>
</evidence>
<protein>
    <recommendedName>
        <fullName evidence="4">Capsular biosynthesis protein</fullName>
    </recommendedName>
</protein>
<gene>
    <name evidence="2" type="ORF">F950_00762</name>
</gene>
<evidence type="ECO:0000256" key="1">
    <source>
        <dbReference type="SAM" id="Phobius"/>
    </source>
</evidence>
<feature type="transmembrane region" description="Helical" evidence="1">
    <location>
        <begin position="160"/>
        <end position="181"/>
    </location>
</feature>
<comment type="caution">
    <text evidence="2">The sequence shown here is derived from an EMBL/GenBank/DDBJ whole genome shotgun (WGS) entry which is preliminary data.</text>
</comment>
<evidence type="ECO:0000313" key="3">
    <source>
        <dbReference type="Proteomes" id="UP000018433"/>
    </source>
</evidence>
<dbReference type="Pfam" id="PF05159">
    <property type="entry name" value="Capsule_synth"/>
    <property type="match status" value="1"/>
</dbReference>
<accession>A0ABP2UBT9</accession>
<proteinExistence type="predicted"/>
<keyword evidence="1" id="KW-0472">Membrane</keyword>